<dbReference type="HOGENOM" id="CLU_379492_0_0_1"/>
<evidence type="ECO:0000313" key="2">
    <source>
        <dbReference type="Proteomes" id="UP000008984"/>
    </source>
</evidence>
<organism evidence="2">
    <name type="scientific">Hypocrea jecorina (strain QM6a)</name>
    <name type="common">Trichoderma reesei</name>
    <dbReference type="NCBI Taxonomy" id="431241"/>
    <lineage>
        <taxon>Eukaryota</taxon>
        <taxon>Fungi</taxon>
        <taxon>Dikarya</taxon>
        <taxon>Ascomycota</taxon>
        <taxon>Pezizomycotina</taxon>
        <taxon>Sordariomycetes</taxon>
        <taxon>Hypocreomycetidae</taxon>
        <taxon>Hypocreales</taxon>
        <taxon>Hypocreaceae</taxon>
        <taxon>Trichoderma</taxon>
    </lineage>
</organism>
<dbReference type="OrthoDB" id="4900638at2759"/>
<accession>G0RWH9</accession>
<dbReference type="Proteomes" id="UP000008984">
    <property type="component" value="Unassembled WGS sequence"/>
</dbReference>
<gene>
    <name evidence="1" type="ORF">TRIREDRAFT_124119</name>
</gene>
<dbReference type="eggNOG" id="ENOG502T460">
    <property type="taxonomic scope" value="Eukaryota"/>
</dbReference>
<evidence type="ECO:0000313" key="1">
    <source>
        <dbReference type="EMBL" id="EGR44481.1"/>
    </source>
</evidence>
<sequence>MCGQSLSLELERRNMGTLHQAMRETWGQCGLDWRIYSRSIQRQVAVGACNASGCSRTGSTAKTAHRATDWMPVPGPGTVREARYKRKHAVPERSTCTQPQAPVRSAAYLYLWRDSLQTTEVPGCPKPPRNLHQLPLACDLPPIMGRLLECSSAPRGYLCRNSTAWTAHPTRNSCGHGSDGCTPSRRPRIIASTTTNPQLTTIALCATHLAAMTPRPVSLSDGGLCLSFGTVARAEPPQCLQDPTWGQCLSGPHDTVTDRRNGAACLCSCSGVPRASSWKRFGADSSRTAGELLPPVEDSSRVAPPAFSSCDDRHCAEYTHKLFPPALKKGDLYNLFACITSIMESNPDPPETVIIDSSENDLDFDCNDAATNHESNTNMPLPTFGMSREDLELALLHENEMIINCTELNPRAAEILDAQARDNRLIIPQQIPVTLEERMRYAEEHVRPTLPDLPEELEEEEVPTNSQDDQVEPILLSAATANDIASLSQPVFVESLIYSPGIPEYPNTSVNGVGYCIPRNGIESNDFHEPWSSIQYNMMRISATRDSSTVFFGGIPCRRTTYKCTGGRACEFVSTTKWDHSEISEELMYSLQTIREELHSPSLFRKAISFARGFRIAFEKQKSCRAFLPSCELQLRESETHIGNITERHYWVRCCNAVPTLPGAISNHCTAYCDQSYKEHHSAIKDVLAGRQLHEYEECYFFDSNRRKRSTCDVDHIMRRGKIVKRSCNA</sequence>
<dbReference type="GeneID" id="18483816"/>
<proteinExistence type="predicted"/>
<protein>
    <submittedName>
        <fullName evidence="1">Predicted protein</fullName>
    </submittedName>
</protein>
<dbReference type="VEuPathDB" id="FungiDB:TRIREDRAFT_124119"/>
<reference evidence="1 2" key="1">
    <citation type="journal article" date="2008" name="Nat. Biotechnol.">
        <title>Genome sequencing and analysis of the biomass-degrading fungus Trichoderma reesei (syn. Hypocrea jecorina).</title>
        <authorList>
            <person name="Martinez D."/>
            <person name="Berka R.M."/>
            <person name="Henrissat B."/>
            <person name="Saloheimo M."/>
            <person name="Arvas M."/>
            <person name="Baker S.E."/>
            <person name="Chapman J."/>
            <person name="Chertkov O."/>
            <person name="Coutinho P.M."/>
            <person name="Cullen D."/>
            <person name="Danchin E.G."/>
            <person name="Grigoriev I.V."/>
            <person name="Harris P."/>
            <person name="Jackson M."/>
            <person name="Kubicek C.P."/>
            <person name="Han C.S."/>
            <person name="Ho I."/>
            <person name="Larrondo L.F."/>
            <person name="de Leon A.L."/>
            <person name="Magnuson J.K."/>
            <person name="Merino S."/>
            <person name="Misra M."/>
            <person name="Nelson B."/>
            <person name="Putnam N."/>
            <person name="Robbertse B."/>
            <person name="Salamov A.A."/>
            <person name="Schmoll M."/>
            <person name="Terry A."/>
            <person name="Thayer N."/>
            <person name="Westerholm-Parvinen A."/>
            <person name="Schoch C.L."/>
            <person name="Yao J."/>
            <person name="Barabote R."/>
            <person name="Nelson M.A."/>
            <person name="Detter C."/>
            <person name="Bruce D."/>
            <person name="Kuske C.R."/>
            <person name="Xie G."/>
            <person name="Richardson P."/>
            <person name="Rokhsar D.S."/>
            <person name="Lucas S.M."/>
            <person name="Rubin E.M."/>
            <person name="Dunn-Coleman N."/>
            <person name="Ward M."/>
            <person name="Brettin T.S."/>
        </authorList>
    </citation>
    <scope>NUCLEOTIDE SEQUENCE [LARGE SCALE GENOMIC DNA]</scope>
    <source>
        <strain evidence="1 2">QM6a</strain>
    </source>
</reference>
<dbReference type="KEGG" id="tre:TRIREDRAFT_124119"/>
<dbReference type="AlphaFoldDB" id="G0RWH9"/>
<dbReference type="RefSeq" id="XP_006969578.1">
    <property type="nucleotide sequence ID" value="XM_006969516.1"/>
</dbReference>
<name>G0RWH9_HYPJQ</name>
<dbReference type="EMBL" id="GL985089">
    <property type="protein sequence ID" value="EGR44481.1"/>
    <property type="molecule type" value="Genomic_DNA"/>
</dbReference>
<keyword evidence="2" id="KW-1185">Reference proteome</keyword>